<feature type="signal peptide" evidence="1">
    <location>
        <begin position="1"/>
        <end position="17"/>
    </location>
</feature>
<evidence type="ECO:0008006" key="4">
    <source>
        <dbReference type="Google" id="ProtNLM"/>
    </source>
</evidence>
<dbReference type="OrthoDB" id="6397696at2"/>
<reference evidence="2 3" key="1">
    <citation type="submission" date="2016-11" db="EMBL/GenBank/DDBJ databases">
        <authorList>
            <person name="Jaros S."/>
            <person name="Januszkiewicz K."/>
            <person name="Wedrychowicz H."/>
        </authorList>
    </citation>
    <scope>NUCLEOTIDE SEQUENCE [LARGE SCALE GENOMIC DNA]</scope>
    <source>
        <strain evidence="2 3">CGMCC 1.7049</strain>
    </source>
</reference>
<dbReference type="Proteomes" id="UP000199758">
    <property type="component" value="Unassembled WGS sequence"/>
</dbReference>
<name>A0A1M5Q5I0_9GAMM</name>
<evidence type="ECO:0000256" key="1">
    <source>
        <dbReference type="SAM" id="SignalP"/>
    </source>
</evidence>
<dbReference type="STRING" id="490188.SAMN04488068_2527"/>
<keyword evidence="3" id="KW-1185">Reference proteome</keyword>
<sequence>MLTAALVAMSSAMAAPAAEGVRPEVGKPLQDAQKALQAKDYAAARDKLAAAEKVGSLTPYETYIINRLRAAVAASLGDAVTAVAAYEAALQAPQFPADEKAATYEIVARLSYAAKDYPKAARYLQQYRDAGGTTAATLSLMPQALYLSGDIAAAQREMLAQLAALEQAGQAPTDLQLKLLASCAQKLQDDAGYVLALEKLLRYHPDPAYWPDLLSRVRNQPGFSPRLMLDVYRLRAASGTMADADDDIDAAQLALQAGYPGEADRYLRDGYARQRLGTGPDAARHQQLRDLVARKLADDQATLAEGDKAAASQATGDALVSSGLNRIGYGQYEQGLQLIQAGIAKGGLKKPDEARLHLGYAQLQAGRKTDAHATLASVQGADGSAALARLYALLP</sequence>
<gene>
    <name evidence="2" type="ORF">SAMN04488068_2527</name>
</gene>
<protein>
    <recommendedName>
        <fullName evidence="4">Tetratricopeptide repeat-containing protein</fullName>
    </recommendedName>
</protein>
<accession>A0A1M5Q5I0</accession>
<proteinExistence type="predicted"/>
<dbReference type="EMBL" id="FQWZ01000005">
    <property type="protein sequence ID" value="SHH09394.1"/>
    <property type="molecule type" value="Genomic_DNA"/>
</dbReference>
<dbReference type="AlphaFoldDB" id="A0A1M5Q5I0"/>
<feature type="chain" id="PRO_5012793484" description="Tetratricopeptide repeat-containing protein" evidence="1">
    <location>
        <begin position="18"/>
        <end position="395"/>
    </location>
</feature>
<keyword evidence="1" id="KW-0732">Signal</keyword>
<organism evidence="2 3">
    <name type="scientific">Hydrocarboniphaga daqingensis</name>
    <dbReference type="NCBI Taxonomy" id="490188"/>
    <lineage>
        <taxon>Bacteria</taxon>
        <taxon>Pseudomonadati</taxon>
        <taxon>Pseudomonadota</taxon>
        <taxon>Gammaproteobacteria</taxon>
        <taxon>Nevskiales</taxon>
        <taxon>Nevskiaceae</taxon>
        <taxon>Hydrocarboniphaga</taxon>
    </lineage>
</organism>
<evidence type="ECO:0000313" key="2">
    <source>
        <dbReference type="EMBL" id="SHH09394.1"/>
    </source>
</evidence>
<evidence type="ECO:0000313" key="3">
    <source>
        <dbReference type="Proteomes" id="UP000199758"/>
    </source>
</evidence>